<evidence type="ECO:0000313" key="3">
    <source>
        <dbReference type="Proteomes" id="UP000058074"/>
    </source>
</evidence>
<dbReference type="PATRIC" id="fig|33050.5.peg.3364"/>
<dbReference type="RefSeq" id="WP_054588987.1">
    <property type="nucleotide sequence ID" value="NZ_CP012700.1"/>
</dbReference>
<dbReference type="Gene3D" id="3.30.70.100">
    <property type="match status" value="1"/>
</dbReference>
<dbReference type="InterPro" id="IPR036046">
    <property type="entry name" value="Acylphosphatase-like_dom_sf"/>
</dbReference>
<protein>
    <recommendedName>
        <fullName evidence="1">BLUF domain-containing protein</fullName>
    </recommendedName>
</protein>
<dbReference type="EMBL" id="CP012700">
    <property type="protein sequence ID" value="ALH81846.1"/>
    <property type="molecule type" value="Genomic_DNA"/>
</dbReference>
<dbReference type="SMART" id="SM01034">
    <property type="entry name" value="BLUF"/>
    <property type="match status" value="1"/>
</dbReference>
<dbReference type="SUPFAM" id="SSF54975">
    <property type="entry name" value="Acylphosphatase/BLUF domain-like"/>
    <property type="match status" value="1"/>
</dbReference>
<dbReference type="Pfam" id="PF04940">
    <property type="entry name" value="BLUF"/>
    <property type="match status" value="1"/>
</dbReference>
<dbReference type="GO" id="GO:0071949">
    <property type="term" value="F:FAD binding"/>
    <property type="evidence" value="ECO:0007669"/>
    <property type="project" value="InterPro"/>
</dbReference>
<dbReference type="PROSITE" id="PS50925">
    <property type="entry name" value="BLUF"/>
    <property type="match status" value="1"/>
</dbReference>
<sequence>MLSVIYVSVADPLIGAEDIAALLVEAQRNNARDGLTGALIYNGHNFMQLLEGPADKVEACLAAIRCDMRHSGMVEIRRRDVERRDFAGWSMLYSADFQGHDAALDRLAAGLGLDPQDERMMTNFIALGRRSVDAGSGSGCIGGTTR</sequence>
<evidence type="ECO:0000313" key="2">
    <source>
        <dbReference type="EMBL" id="ALH81846.1"/>
    </source>
</evidence>
<organism evidence="2 3">
    <name type="scientific">Sphingopyxis macrogoltabida</name>
    <name type="common">Sphingomonas macrogoltabidus</name>
    <dbReference type="NCBI Taxonomy" id="33050"/>
    <lineage>
        <taxon>Bacteria</taxon>
        <taxon>Pseudomonadati</taxon>
        <taxon>Pseudomonadota</taxon>
        <taxon>Alphaproteobacteria</taxon>
        <taxon>Sphingomonadales</taxon>
        <taxon>Sphingomonadaceae</taxon>
        <taxon>Sphingopyxis</taxon>
    </lineage>
</organism>
<dbReference type="OrthoDB" id="196105at2"/>
<dbReference type="GO" id="GO:0009882">
    <property type="term" value="F:blue light photoreceptor activity"/>
    <property type="evidence" value="ECO:0007669"/>
    <property type="project" value="InterPro"/>
</dbReference>
<proteinExistence type="predicted"/>
<reference evidence="2 3" key="1">
    <citation type="journal article" date="2015" name="Genome Announc.">
        <title>Complete Genome Sequence of Polypropylene Glycol- and Polyethylene Glycol-Degrading Sphingopyxis macrogoltabida Strain EY-1.</title>
        <authorList>
            <person name="Ohtsubo Y."/>
            <person name="Nagata Y."/>
            <person name="Numata M."/>
            <person name="Tsuchikane K."/>
            <person name="Hosoyama A."/>
            <person name="Yamazoe A."/>
            <person name="Tsuda M."/>
            <person name="Fujita N."/>
            <person name="Kawai F."/>
        </authorList>
    </citation>
    <scope>NUCLEOTIDE SEQUENCE [LARGE SCALE GENOMIC DNA]</scope>
    <source>
        <strain evidence="2 3">EY-1</strain>
    </source>
</reference>
<dbReference type="KEGG" id="smag:AN936_16225"/>
<feature type="domain" description="BLUF" evidence="1">
    <location>
        <begin position="1"/>
        <end position="92"/>
    </location>
</feature>
<evidence type="ECO:0000259" key="1">
    <source>
        <dbReference type="PROSITE" id="PS50925"/>
    </source>
</evidence>
<gene>
    <name evidence="2" type="ORF">AN936_16225</name>
</gene>
<dbReference type="Proteomes" id="UP000058074">
    <property type="component" value="Chromosome"/>
</dbReference>
<dbReference type="AlphaFoldDB" id="A0A0N9UY13"/>
<accession>A0A0N9UY13</accession>
<name>A0A0N9UY13_SPHMC</name>
<dbReference type="InterPro" id="IPR007024">
    <property type="entry name" value="BLUF_domain"/>
</dbReference>